<gene>
    <name evidence="2" type="ORF">LOAG_03678</name>
</gene>
<keyword evidence="1" id="KW-0472">Membrane</keyword>
<reference evidence="2" key="1">
    <citation type="submission" date="2012-04" db="EMBL/GenBank/DDBJ databases">
        <title>The Genome Sequence of Loa loa.</title>
        <authorList>
            <consortium name="The Broad Institute Genome Sequencing Platform"/>
            <consortium name="Broad Institute Genome Sequencing Center for Infectious Disease"/>
            <person name="Nutman T.B."/>
            <person name="Fink D.L."/>
            <person name="Russ C."/>
            <person name="Young S."/>
            <person name="Zeng Q."/>
            <person name="Gargeya S."/>
            <person name="Alvarado L."/>
            <person name="Berlin A."/>
            <person name="Chapman S.B."/>
            <person name="Chen Z."/>
            <person name="Freedman E."/>
            <person name="Gellesch M."/>
            <person name="Goldberg J."/>
            <person name="Griggs A."/>
            <person name="Gujja S."/>
            <person name="Heilman E.R."/>
            <person name="Heiman D."/>
            <person name="Howarth C."/>
            <person name="Mehta T."/>
            <person name="Neiman D."/>
            <person name="Pearson M."/>
            <person name="Roberts A."/>
            <person name="Saif S."/>
            <person name="Shea T."/>
            <person name="Shenoy N."/>
            <person name="Sisk P."/>
            <person name="Stolte C."/>
            <person name="Sykes S."/>
            <person name="White J."/>
            <person name="Yandava C."/>
            <person name="Haas B."/>
            <person name="Henn M.R."/>
            <person name="Nusbaum C."/>
            <person name="Birren B."/>
        </authorList>
    </citation>
    <scope>NUCLEOTIDE SEQUENCE [LARGE SCALE GENOMIC DNA]</scope>
</reference>
<feature type="transmembrane region" description="Helical" evidence="1">
    <location>
        <begin position="44"/>
        <end position="66"/>
    </location>
</feature>
<dbReference type="GeneID" id="9941074"/>
<dbReference type="RefSeq" id="XP_003139263.1">
    <property type="nucleotide sequence ID" value="XM_003139215.1"/>
</dbReference>
<evidence type="ECO:0000256" key="1">
    <source>
        <dbReference type="SAM" id="Phobius"/>
    </source>
</evidence>
<dbReference type="InParanoid" id="A0A1S0U4N1"/>
<accession>A0A1S0U4N1</accession>
<evidence type="ECO:0000313" key="2">
    <source>
        <dbReference type="EMBL" id="EFO24802.1"/>
    </source>
</evidence>
<feature type="transmembrane region" description="Helical" evidence="1">
    <location>
        <begin position="106"/>
        <end position="127"/>
    </location>
</feature>
<protein>
    <submittedName>
        <fullName evidence="2">Uncharacterized protein</fullName>
    </submittedName>
</protein>
<dbReference type="CTD" id="9941074"/>
<feature type="transmembrane region" description="Helical" evidence="1">
    <location>
        <begin position="72"/>
        <end position="94"/>
    </location>
</feature>
<sequence>MRNGTTQAEVLFFQTLGLVSIILRSIVPPGIFHISSCVLHIGIWLTFAFDLLLIVVPVMLTLVLFSDYAPPLLLYGFLATADAILSVDFDVFPCRFTKTVIFDRSVMVLGTATFIVLLWLMCSDIILEE</sequence>
<organism evidence="2">
    <name type="scientific">Loa loa</name>
    <name type="common">Eye worm</name>
    <name type="synonym">Filaria loa</name>
    <dbReference type="NCBI Taxonomy" id="7209"/>
    <lineage>
        <taxon>Eukaryota</taxon>
        <taxon>Metazoa</taxon>
        <taxon>Ecdysozoa</taxon>
        <taxon>Nematoda</taxon>
        <taxon>Chromadorea</taxon>
        <taxon>Rhabditida</taxon>
        <taxon>Spirurina</taxon>
        <taxon>Spiruromorpha</taxon>
        <taxon>Filarioidea</taxon>
        <taxon>Onchocercidae</taxon>
        <taxon>Loa</taxon>
    </lineage>
</organism>
<dbReference type="KEGG" id="loa:LOAG_03678"/>
<dbReference type="EMBL" id="JH712074">
    <property type="protein sequence ID" value="EFO24802.1"/>
    <property type="molecule type" value="Genomic_DNA"/>
</dbReference>
<name>A0A1S0U4N1_LOALO</name>
<keyword evidence="1" id="KW-1133">Transmembrane helix</keyword>
<feature type="transmembrane region" description="Helical" evidence="1">
    <location>
        <begin position="12"/>
        <end position="32"/>
    </location>
</feature>
<proteinExistence type="predicted"/>
<dbReference type="AlphaFoldDB" id="A0A1S0U4N1"/>
<keyword evidence="1" id="KW-0812">Transmembrane</keyword>